<organism evidence="12 14">
    <name type="scientific">Schizosaccharomyces japonicus (strain yFS275 / FY16936)</name>
    <name type="common">Fission yeast</name>
    <dbReference type="NCBI Taxonomy" id="402676"/>
    <lineage>
        <taxon>Eukaryota</taxon>
        <taxon>Fungi</taxon>
        <taxon>Dikarya</taxon>
        <taxon>Ascomycota</taxon>
        <taxon>Taphrinomycotina</taxon>
        <taxon>Schizosaccharomycetes</taxon>
        <taxon>Schizosaccharomycetales</taxon>
        <taxon>Schizosaccharomycetaceae</taxon>
        <taxon>Schizosaccharomyces</taxon>
    </lineage>
</organism>
<keyword evidence="7" id="KW-0256">Endoplasmic reticulum</keyword>
<feature type="transmembrane region" description="Helical" evidence="11">
    <location>
        <begin position="469"/>
        <end position="486"/>
    </location>
</feature>
<dbReference type="CDD" id="cd16023">
    <property type="entry name" value="GPI_EPT_3"/>
    <property type="match status" value="1"/>
</dbReference>
<accession>B6K4F0</accession>
<dbReference type="InterPro" id="IPR037675">
    <property type="entry name" value="PIG-O_N"/>
</dbReference>
<name>B6K4F0_SCHJY</name>
<dbReference type="GO" id="GO:0006506">
    <property type="term" value="P:GPI anchor biosynthetic process"/>
    <property type="evidence" value="ECO:0000318"/>
    <property type="project" value="GO_Central"/>
</dbReference>
<feature type="transmembrane region" description="Helical" evidence="11">
    <location>
        <begin position="780"/>
        <end position="797"/>
    </location>
</feature>
<feature type="transmembrane region" description="Helical" evidence="11">
    <location>
        <begin position="12"/>
        <end position="38"/>
    </location>
</feature>
<evidence type="ECO:0000256" key="11">
    <source>
        <dbReference type="SAM" id="Phobius"/>
    </source>
</evidence>
<feature type="transmembrane region" description="Helical" evidence="11">
    <location>
        <begin position="492"/>
        <end position="513"/>
    </location>
</feature>
<comment type="pathway">
    <text evidence="2">Glycolipid biosynthesis; glycosylphosphatidylinositol-anchor biosynthesis.</text>
</comment>
<keyword evidence="5" id="KW-0808">Transferase</keyword>
<evidence type="ECO:0000256" key="7">
    <source>
        <dbReference type="ARBA" id="ARBA00022824"/>
    </source>
</evidence>
<dbReference type="AlphaFoldDB" id="B6K4F0"/>
<proteinExistence type="inferred from homology"/>
<dbReference type="OrthoDB" id="272139at2759"/>
<dbReference type="InterPro" id="IPR002591">
    <property type="entry name" value="Phosphodiest/P_Trfase"/>
</dbReference>
<dbReference type="eggNOG" id="KOG2126">
    <property type="taxonomic scope" value="Eukaryota"/>
</dbReference>
<dbReference type="JaponicusDB" id="SJAG_03506">
    <property type="gene designation" value="gpi13"/>
</dbReference>
<feature type="transmembrane region" description="Helical" evidence="11">
    <location>
        <begin position="430"/>
        <end position="449"/>
    </location>
</feature>
<evidence type="ECO:0000256" key="8">
    <source>
        <dbReference type="ARBA" id="ARBA00022989"/>
    </source>
</evidence>
<feature type="transmembrane region" description="Helical" evidence="11">
    <location>
        <begin position="903"/>
        <end position="930"/>
    </location>
</feature>
<gene>
    <name evidence="13" type="primary">gpi13</name>
    <name evidence="12" type="ORF">SJAG_03506</name>
</gene>
<dbReference type="Proteomes" id="UP000001744">
    <property type="component" value="Unassembled WGS sequence"/>
</dbReference>
<feature type="transmembrane region" description="Helical" evidence="11">
    <location>
        <begin position="660"/>
        <end position="682"/>
    </location>
</feature>
<evidence type="ECO:0000313" key="14">
    <source>
        <dbReference type="Proteomes" id="UP000001744"/>
    </source>
</evidence>
<dbReference type="PANTHER" id="PTHR23071">
    <property type="entry name" value="PHOSPHATIDYLINOSITOL GLYCAN"/>
    <property type="match status" value="1"/>
</dbReference>
<dbReference type="InterPro" id="IPR017850">
    <property type="entry name" value="Alkaline_phosphatase_core_sf"/>
</dbReference>
<keyword evidence="6 11" id="KW-0812">Transmembrane</keyword>
<dbReference type="GO" id="GO:0005789">
    <property type="term" value="C:endoplasmic reticulum membrane"/>
    <property type="evidence" value="ECO:0000318"/>
    <property type="project" value="GO_Central"/>
</dbReference>
<dbReference type="SUPFAM" id="SSF53649">
    <property type="entry name" value="Alkaline phosphatase-like"/>
    <property type="match status" value="1"/>
</dbReference>
<dbReference type="EMBL" id="KE651167">
    <property type="protein sequence ID" value="EEB08357.1"/>
    <property type="molecule type" value="Genomic_DNA"/>
</dbReference>
<dbReference type="InterPro" id="IPR039524">
    <property type="entry name" value="PIGO/GPI13"/>
</dbReference>
<dbReference type="GO" id="GO:0051377">
    <property type="term" value="F:mannose-ethanolamine phosphotransferase activity"/>
    <property type="evidence" value="ECO:0000318"/>
    <property type="project" value="GO_Central"/>
</dbReference>
<comment type="similarity">
    <text evidence="3">Belongs to the PIGG/PIGN/PIGO family. PIGO subfamily.</text>
</comment>
<feature type="transmembrane region" description="Helical" evidence="11">
    <location>
        <begin position="728"/>
        <end position="749"/>
    </location>
</feature>
<feature type="transmembrane region" description="Helical" evidence="11">
    <location>
        <begin position="755"/>
        <end position="773"/>
    </location>
</feature>
<feature type="transmembrane region" description="Helical" evidence="11">
    <location>
        <begin position="826"/>
        <end position="851"/>
    </location>
</feature>
<dbReference type="GeneID" id="7048766"/>
<keyword evidence="4" id="KW-0337">GPI-anchor biosynthesis</keyword>
<protein>
    <submittedName>
        <fullName evidence="12">Pig-O</fullName>
    </submittedName>
</protein>
<evidence type="ECO:0000256" key="5">
    <source>
        <dbReference type="ARBA" id="ARBA00022679"/>
    </source>
</evidence>
<comment type="subcellular location">
    <subcellularLocation>
        <location evidence="1">Endoplasmic reticulum membrane</location>
        <topology evidence="1">Multi-pass membrane protein</topology>
    </subcellularLocation>
</comment>
<evidence type="ECO:0000313" key="12">
    <source>
        <dbReference type="EMBL" id="EEB08357.1"/>
    </source>
</evidence>
<evidence type="ECO:0000256" key="2">
    <source>
        <dbReference type="ARBA" id="ARBA00004687"/>
    </source>
</evidence>
<feature type="transmembrane region" description="Helical" evidence="11">
    <location>
        <begin position="694"/>
        <end position="716"/>
    </location>
</feature>
<evidence type="ECO:0000256" key="6">
    <source>
        <dbReference type="ARBA" id="ARBA00022692"/>
    </source>
</evidence>
<dbReference type="HOGENOM" id="CLU_004298_1_0_1"/>
<keyword evidence="14" id="KW-1185">Reference proteome</keyword>
<feature type="transmembrane region" description="Helical" evidence="11">
    <location>
        <begin position="863"/>
        <end position="888"/>
    </location>
</feature>
<dbReference type="Pfam" id="PF01663">
    <property type="entry name" value="Phosphodiest"/>
    <property type="match status" value="1"/>
</dbReference>
<feature type="transmembrane region" description="Helical" evidence="11">
    <location>
        <begin position="617"/>
        <end position="639"/>
    </location>
</feature>
<feature type="transmembrane region" description="Helical" evidence="11">
    <location>
        <begin position="551"/>
        <end position="570"/>
    </location>
</feature>
<dbReference type="STRING" id="402676.B6K4F0"/>
<dbReference type="RefSeq" id="XP_002174650.1">
    <property type="nucleotide sequence ID" value="XM_002174614.2"/>
</dbReference>
<evidence type="ECO:0000256" key="10">
    <source>
        <dbReference type="ARBA" id="ARBA00023180"/>
    </source>
</evidence>
<dbReference type="VEuPathDB" id="FungiDB:SJAG_03506"/>
<feature type="transmembrane region" description="Helical" evidence="11">
    <location>
        <begin position="522"/>
        <end position="545"/>
    </location>
</feature>
<evidence type="ECO:0000256" key="3">
    <source>
        <dbReference type="ARBA" id="ARBA00008695"/>
    </source>
</evidence>
<dbReference type="Gene3D" id="3.40.720.10">
    <property type="entry name" value="Alkaline Phosphatase, subunit A"/>
    <property type="match status" value="1"/>
</dbReference>
<evidence type="ECO:0000256" key="1">
    <source>
        <dbReference type="ARBA" id="ARBA00004477"/>
    </source>
</evidence>
<keyword evidence="8 11" id="KW-1133">Transmembrane helix</keyword>
<dbReference type="PANTHER" id="PTHR23071:SF1">
    <property type="entry name" value="GPI ETHANOLAMINE PHOSPHATE TRANSFERASE 3"/>
    <property type="match status" value="1"/>
</dbReference>
<keyword evidence="9 11" id="KW-0472">Membrane</keyword>
<keyword evidence="10" id="KW-0325">Glycoprotein</keyword>
<dbReference type="UniPathway" id="UPA00196"/>
<sequence length="931" mass="105516">MAKRKKTTEKRSFWSLECFVLLFSFVFSLVVVNVFGLLSFTNGFLLRRKVLNETSSCNDFPYSTVVDDQTQGCWAPKSFSKTVIVLIDALRYDFTTPSNETRSYLNHFPTLYRTAEEFPENAVLYSFLADAPTATLQRIKGLTTGSLPTFIDMGSNFGTSAVEDDNLLLQWSHLNKSIVLVGDDTWDNLYHEFLNPIHSVPTFSLNVPDLHGVDNIVNSYIYDYVQQDHWDVLIAHYLGVDHVGHRLGPDHPAMADKLEQMDNTIKKLMRLIDEDTLLVVMGDHGMDKKGDHGGDSFEECNSALWLYSKRPAFKRLNDERNDVNTVLQVDLAPTLSLLLGNPIPYGSLGSIIPEPFYYQGADKLAHAENIVAKQIARFNSHYKHKLMSLQLEDIPENATYMERYAIDHRNSRRILDSYKGIWAEFNMSKILVGIVVLLTYAICLAVVLFSRPTLLVVTKSLKRSIPCSYALAAGINVLCYLCIPLKTMKENIVLFVCSVSIIFCLSFSTMIAFKMADSFHLAVWDIFGIIIVILHCCTFGSNSFTVWEDKIVHFFVMSFGCVLFCRSCIFKSPEKRIAGAFYSLVFLVLQRLSTYITVCREEQGNECNVTYFSNFQIDIPSILSLSLVVSLGFVIPLILREYSSRYYGRPQPGFTMTQCLIGFTQTLVSIFWIGHFLLVNIPSLESKLLPWSPFLANSIILLFGIAFVWQVVQLLTRREEKISKKTGVSLYAPEFFNCFVVLFLFLTFLQRPLGAFSMVGLFIQILLLIELSILHANIGVVFFPVLLGLLSVSHFFTTGNQATISSLEWNFAFIQSNSLQNQTVSAFFMLIHTFGAPILACLSIPLFASCLRYTSKYDLVKKLFSFTVSFMLYKSAISGSSVAFAALFRRHLMVWKIFAPRYMLSAVCMLTDDIFIILFSYLFALPIFLIA</sequence>
<evidence type="ECO:0000256" key="9">
    <source>
        <dbReference type="ARBA" id="ARBA00023136"/>
    </source>
</evidence>
<evidence type="ECO:0000256" key="4">
    <source>
        <dbReference type="ARBA" id="ARBA00022502"/>
    </source>
</evidence>
<feature type="transmembrane region" description="Helical" evidence="11">
    <location>
        <begin position="577"/>
        <end position="597"/>
    </location>
</feature>
<dbReference type="OMA" id="EDEYVIM"/>
<reference evidence="12 14" key="1">
    <citation type="journal article" date="2011" name="Science">
        <title>Comparative functional genomics of the fission yeasts.</title>
        <authorList>
            <person name="Rhind N."/>
            <person name="Chen Z."/>
            <person name="Yassour M."/>
            <person name="Thompson D.A."/>
            <person name="Haas B.J."/>
            <person name="Habib N."/>
            <person name="Wapinski I."/>
            <person name="Roy S."/>
            <person name="Lin M.F."/>
            <person name="Heiman D.I."/>
            <person name="Young S.K."/>
            <person name="Furuya K."/>
            <person name="Guo Y."/>
            <person name="Pidoux A."/>
            <person name="Chen H.M."/>
            <person name="Robbertse B."/>
            <person name="Goldberg J.M."/>
            <person name="Aoki K."/>
            <person name="Bayne E.H."/>
            <person name="Berlin A.M."/>
            <person name="Desjardins C.A."/>
            <person name="Dobbs E."/>
            <person name="Dukaj L."/>
            <person name="Fan L."/>
            <person name="FitzGerald M.G."/>
            <person name="French C."/>
            <person name="Gujja S."/>
            <person name="Hansen K."/>
            <person name="Keifenheim D."/>
            <person name="Levin J.Z."/>
            <person name="Mosher R.A."/>
            <person name="Mueller C.A."/>
            <person name="Pfiffner J."/>
            <person name="Priest M."/>
            <person name="Russ C."/>
            <person name="Smialowska A."/>
            <person name="Swoboda P."/>
            <person name="Sykes S.M."/>
            <person name="Vaughn M."/>
            <person name="Vengrova S."/>
            <person name="Yoder R."/>
            <person name="Zeng Q."/>
            <person name="Allshire R."/>
            <person name="Baulcombe D."/>
            <person name="Birren B.W."/>
            <person name="Brown W."/>
            <person name="Ekwall K."/>
            <person name="Kellis M."/>
            <person name="Leatherwood J."/>
            <person name="Levin H."/>
            <person name="Margalit H."/>
            <person name="Martienssen R."/>
            <person name="Nieduszynski C.A."/>
            <person name="Spatafora J.W."/>
            <person name="Friedman N."/>
            <person name="Dalgaard J.Z."/>
            <person name="Baumann P."/>
            <person name="Niki H."/>
            <person name="Regev A."/>
            <person name="Nusbaum C."/>
        </authorList>
    </citation>
    <scope>NUCLEOTIDE SEQUENCE [LARGE SCALE GENOMIC DNA]</scope>
    <source>
        <strain evidence="14">yFS275 / FY16936</strain>
    </source>
</reference>
<evidence type="ECO:0000313" key="13">
    <source>
        <dbReference type="JaponicusDB" id="SJAG_03506"/>
    </source>
</evidence>